<dbReference type="GO" id="GO:0003677">
    <property type="term" value="F:DNA binding"/>
    <property type="evidence" value="ECO:0007669"/>
    <property type="project" value="InterPro"/>
</dbReference>
<dbReference type="InterPro" id="IPR013762">
    <property type="entry name" value="Integrase-like_cat_sf"/>
</dbReference>
<dbReference type="OrthoDB" id="1822491at2"/>
<dbReference type="Proteomes" id="UP000264006">
    <property type="component" value="Chromosome"/>
</dbReference>
<protein>
    <submittedName>
        <fullName evidence="3">Phage integrase family protein</fullName>
    </submittedName>
</protein>
<dbReference type="GO" id="GO:0015074">
    <property type="term" value="P:DNA integration"/>
    <property type="evidence" value="ECO:0007669"/>
    <property type="project" value="InterPro"/>
</dbReference>
<name>A0A346XU78_9ACTN</name>
<gene>
    <name evidence="3" type="ORF">DVS28_a1074</name>
</gene>
<accession>A0A346XU78</accession>
<dbReference type="Gene3D" id="1.10.443.10">
    <property type="entry name" value="Intergrase catalytic core"/>
    <property type="match status" value="1"/>
</dbReference>
<evidence type="ECO:0000256" key="1">
    <source>
        <dbReference type="ARBA" id="ARBA00023172"/>
    </source>
</evidence>
<keyword evidence="4" id="KW-1185">Reference proteome</keyword>
<dbReference type="KEGG" id="euz:DVS28_a1074"/>
<evidence type="ECO:0000313" key="3">
    <source>
        <dbReference type="EMBL" id="AXV05775.1"/>
    </source>
</evidence>
<evidence type="ECO:0000313" key="4">
    <source>
        <dbReference type="Proteomes" id="UP000264006"/>
    </source>
</evidence>
<proteinExistence type="predicted"/>
<dbReference type="InterPro" id="IPR050090">
    <property type="entry name" value="Tyrosine_recombinase_XerCD"/>
</dbReference>
<sequence length="432" mass="48604">MRPVQEIQFFSIQKRDAGTRVKRPYIVRYAIDGRQRSRSFRSRVEADRYRSELVRAAGRGVQFDPETGEPASWKLPLGEMGVHQWVRRWLAEQWVEWQPRTRESAVDAMARFVIAARRPRARTPDGMRRYLVGALAPDSHRDETRERWLARNCLTLDELDAEAANRIALALTLRVDGRTPLAANTANRYRTTAHACVMAAVDVGALPSDPWPRRSRSRSRRKVARVRTVDVRSLPTPAQMARALAALRTHQPASRRYQVMTSVVYYAGLRPSEVVMLRVGALTLPEDGWGSIHVVEAEDGEGGSGEPKTGPRHVPIPPPLVALLRDWLDEAGLQSRDELLFRTRTGQRPSRSNWRRAWLTALDKADLAPMRVYDCRHAAATTWLRAGVPLGETARRLGHSVETLVSVYVGALGDDEKLGNARIEAELRAGDA</sequence>
<dbReference type="PANTHER" id="PTHR30349">
    <property type="entry name" value="PHAGE INTEGRASE-RELATED"/>
    <property type="match status" value="1"/>
</dbReference>
<dbReference type="SUPFAM" id="SSF56349">
    <property type="entry name" value="DNA breaking-rejoining enzymes"/>
    <property type="match status" value="1"/>
</dbReference>
<dbReference type="PROSITE" id="PS51898">
    <property type="entry name" value="TYR_RECOMBINASE"/>
    <property type="match status" value="1"/>
</dbReference>
<evidence type="ECO:0000259" key="2">
    <source>
        <dbReference type="PROSITE" id="PS51898"/>
    </source>
</evidence>
<feature type="domain" description="Tyr recombinase" evidence="2">
    <location>
        <begin position="229"/>
        <end position="423"/>
    </location>
</feature>
<dbReference type="PANTHER" id="PTHR30349:SF64">
    <property type="entry name" value="PROPHAGE INTEGRASE INTD-RELATED"/>
    <property type="match status" value="1"/>
</dbReference>
<dbReference type="Pfam" id="PF00589">
    <property type="entry name" value="Phage_integrase"/>
    <property type="match status" value="1"/>
</dbReference>
<dbReference type="AlphaFoldDB" id="A0A346XU78"/>
<dbReference type="InterPro" id="IPR002104">
    <property type="entry name" value="Integrase_catalytic"/>
</dbReference>
<dbReference type="GO" id="GO:0006310">
    <property type="term" value="P:DNA recombination"/>
    <property type="evidence" value="ECO:0007669"/>
    <property type="project" value="UniProtKB-KW"/>
</dbReference>
<dbReference type="RefSeq" id="WP_114590527.1">
    <property type="nucleotide sequence ID" value="NZ_CP031165.1"/>
</dbReference>
<keyword evidence="1" id="KW-0233">DNA recombination</keyword>
<dbReference type="EMBL" id="CP031165">
    <property type="protein sequence ID" value="AXV05775.1"/>
    <property type="molecule type" value="Genomic_DNA"/>
</dbReference>
<dbReference type="InterPro" id="IPR011010">
    <property type="entry name" value="DNA_brk_join_enz"/>
</dbReference>
<reference evidence="3 4" key="1">
    <citation type="submission" date="2018-09" db="EMBL/GenBank/DDBJ databases">
        <title>Complete genome sequence of Euzebya sp. DY32-46 isolated from seawater of Pacific Ocean.</title>
        <authorList>
            <person name="Xu L."/>
            <person name="Wu Y.-H."/>
            <person name="Xu X.-W."/>
        </authorList>
    </citation>
    <scope>NUCLEOTIDE SEQUENCE [LARGE SCALE GENOMIC DNA]</scope>
    <source>
        <strain evidence="3 4">DY32-46</strain>
    </source>
</reference>
<organism evidence="3 4">
    <name type="scientific">Euzebya pacifica</name>
    <dbReference type="NCBI Taxonomy" id="1608957"/>
    <lineage>
        <taxon>Bacteria</taxon>
        <taxon>Bacillati</taxon>
        <taxon>Actinomycetota</taxon>
        <taxon>Nitriliruptoria</taxon>
        <taxon>Euzebyales</taxon>
    </lineage>
</organism>